<keyword evidence="3" id="KW-1185">Reference proteome</keyword>
<protein>
    <submittedName>
        <fullName evidence="2">Uncharacterized protein</fullName>
    </submittedName>
</protein>
<feature type="region of interest" description="Disordered" evidence="1">
    <location>
        <begin position="124"/>
        <end position="161"/>
    </location>
</feature>
<dbReference type="EMBL" id="CP137307">
    <property type="protein sequence ID" value="WQF80632.1"/>
    <property type="molecule type" value="Genomic_DNA"/>
</dbReference>
<dbReference type="Proteomes" id="UP001322277">
    <property type="component" value="Chromosome 3"/>
</dbReference>
<name>A0AAX4IBD0_9PEZI</name>
<evidence type="ECO:0000313" key="3">
    <source>
        <dbReference type="Proteomes" id="UP001322277"/>
    </source>
</evidence>
<dbReference type="GeneID" id="87942149"/>
<dbReference type="KEGG" id="cdet:87942149"/>
<accession>A0AAX4IBD0</accession>
<dbReference type="RefSeq" id="XP_062777856.1">
    <property type="nucleotide sequence ID" value="XM_062921805.1"/>
</dbReference>
<evidence type="ECO:0000256" key="1">
    <source>
        <dbReference type="SAM" id="MobiDB-lite"/>
    </source>
</evidence>
<reference evidence="3" key="1">
    <citation type="journal article" date="2023" name="bioRxiv">
        <title>Complete genome of the Medicago anthracnose fungus, Colletotrichum destructivum, reveals a mini-chromosome-like region within a core chromosome.</title>
        <authorList>
            <person name="Lapalu N."/>
            <person name="Simon A."/>
            <person name="Lu A."/>
            <person name="Plaumann P.-L."/>
            <person name="Amselem J."/>
            <person name="Pigne S."/>
            <person name="Auger A."/>
            <person name="Koch C."/>
            <person name="Dallery J.-F."/>
            <person name="O'Connell R.J."/>
        </authorList>
    </citation>
    <scope>NUCLEOTIDE SEQUENCE [LARGE SCALE GENOMIC DNA]</scope>
    <source>
        <strain evidence="3">CBS 520.97</strain>
    </source>
</reference>
<gene>
    <name evidence="2" type="ORF">CDEST_05646</name>
</gene>
<proteinExistence type="predicted"/>
<dbReference type="AlphaFoldDB" id="A0AAX4IBD0"/>
<organism evidence="2 3">
    <name type="scientific">Colletotrichum destructivum</name>
    <dbReference type="NCBI Taxonomy" id="34406"/>
    <lineage>
        <taxon>Eukaryota</taxon>
        <taxon>Fungi</taxon>
        <taxon>Dikarya</taxon>
        <taxon>Ascomycota</taxon>
        <taxon>Pezizomycotina</taxon>
        <taxon>Sordariomycetes</taxon>
        <taxon>Hypocreomycetidae</taxon>
        <taxon>Glomerellales</taxon>
        <taxon>Glomerellaceae</taxon>
        <taxon>Colletotrichum</taxon>
        <taxon>Colletotrichum destructivum species complex</taxon>
    </lineage>
</organism>
<sequence>MRIHAESTHQLGFDRAVVQRSNGSRPVFTDWVPHANGTAKTEAFDFAGQLHFDETVSQENTALEPYVGYTEINRTTNDVNSVFSSGLANGYNPTINIVPLDGEDNITNDMVGYITIGINTESSPFLSGSETRGRGGGGGAGAAPSGSQSAYPCGDTPSAMI</sequence>
<evidence type="ECO:0000313" key="2">
    <source>
        <dbReference type="EMBL" id="WQF80632.1"/>
    </source>
</evidence>